<dbReference type="InterPro" id="IPR015422">
    <property type="entry name" value="PyrdxlP-dep_Trfase_small"/>
</dbReference>
<comment type="cofactor">
    <cofactor evidence="1 4">
        <name>pyridoxal 5'-phosphate</name>
        <dbReference type="ChEBI" id="CHEBI:597326"/>
    </cofactor>
</comment>
<dbReference type="SUPFAM" id="SSF53383">
    <property type="entry name" value="PLP-dependent transferases"/>
    <property type="match status" value="1"/>
</dbReference>
<name>A0ABV1YB37_9HYPH</name>
<reference evidence="5 6" key="1">
    <citation type="journal article" date="2024" name="Proc. Natl. Acad. Sci. U.S.A.">
        <title>The evolutionary genomics of adaptation to stress in wild rhizobium bacteria.</title>
        <authorList>
            <person name="Kehlet-Delgado H."/>
            <person name="Montoya A.P."/>
            <person name="Jensen K.T."/>
            <person name="Wendlandt C.E."/>
            <person name="Dexheimer C."/>
            <person name="Roberts M."/>
            <person name="Torres Martinez L."/>
            <person name="Friesen M.L."/>
            <person name="Griffitts J.S."/>
            <person name="Porter S.S."/>
        </authorList>
    </citation>
    <scope>NUCLEOTIDE SEQUENCE [LARGE SCALE GENOMIC DNA]</scope>
    <source>
        <strain evidence="5 6">M0729</strain>
    </source>
</reference>
<keyword evidence="6" id="KW-1185">Reference proteome</keyword>
<protein>
    <submittedName>
        <fullName evidence="5">PLP-dependent aspartate aminotransferase family protein</fullName>
    </submittedName>
</protein>
<dbReference type="PIRSF" id="PIRSF001434">
    <property type="entry name" value="CGS"/>
    <property type="match status" value="1"/>
</dbReference>
<dbReference type="InterPro" id="IPR015421">
    <property type="entry name" value="PyrdxlP-dep_Trfase_major"/>
</dbReference>
<dbReference type="Gene3D" id="3.90.1150.10">
    <property type="entry name" value="Aspartate Aminotransferase, domain 1"/>
    <property type="match status" value="1"/>
</dbReference>
<accession>A0ABV1YB37</accession>
<dbReference type="CDD" id="cd00614">
    <property type="entry name" value="CGS_like"/>
    <property type="match status" value="1"/>
</dbReference>
<keyword evidence="3 4" id="KW-0663">Pyridoxal phosphate</keyword>
<comment type="similarity">
    <text evidence="2 4">Belongs to the trans-sulfuration enzymes family.</text>
</comment>
<dbReference type="RefSeq" id="WP_352656892.1">
    <property type="nucleotide sequence ID" value="NZ_JAMYMY010000004.1"/>
</dbReference>
<evidence type="ECO:0000256" key="4">
    <source>
        <dbReference type="RuleBase" id="RU362118"/>
    </source>
</evidence>
<dbReference type="InterPro" id="IPR015424">
    <property type="entry name" value="PyrdxlP-dep_Trfase"/>
</dbReference>
<proteinExistence type="inferred from homology"/>
<dbReference type="PANTHER" id="PTHR11808:SF15">
    <property type="entry name" value="CYSTATHIONINE GAMMA-LYASE"/>
    <property type="match status" value="1"/>
</dbReference>
<organism evidence="5 6">
    <name type="scientific">Mesorhizobium opportunistum</name>
    <dbReference type="NCBI Taxonomy" id="593909"/>
    <lineage>
        <taxon>Bacteria</taxon>
        <taxon>Pseudomonadati</taxon>
        <taxon>Pseudomonadota</taxon>
        <taxon>Alphaproteobacteria</taxon>
        <taxon>Hyphomicrobiales</taxon>
        <taxon>Phyllobacteriaceae</taxon>
        <taxon>Mesorhizobium</taxon>
    </lineage>
</organism>
<evidence type="ECO:0000256" key="3">
    <source>
        <dbReference type="ARBA" id="ARBA00022898"/>
    </source>
</evidence>
<evidence type="ECO:0000313" key="6">
    <source>
        <dbReference type="Proteomes" id="UP001464387"/>
    </source>
</evidence>
<evidence type="ECO:0000313" key="5">
    <source>
        <dbReference type="EMBL" id="MER8932349.1"/>
    </source>
</evidence>
<keyword evidence="5" id="KW-0032">Aminotransferase</keyword>
<dbReference type="EMBL" id="JAMYPJ010000005">
    <property type="protein sequence ID" value="MER8932349.1"/>
    <property type="molecule type" value="Genomic_DNA"/>
</dbReference>
<dbReference type="PANTHER" id="PTHR11808">
    <property type="entry name" value="TRANS-SULFURATION ENZYME FAMILY MEMBER"/>
    <property type="match status" value="1"/>
</dbReference>
<sequence>MRFETKAIHCGRGVDASTGAVSMPLHTSTTFERGADGSFPSGFEYTRDGNPTRNAFEAAMATLEGGEDGIAFASGMAAIAAVFESHPSAGRIVLPDDMYFGIRSLIEETDIGSRFDFAPVDMRDLDALRAAVTSKRTGLVWVETPSNPMIRVVDIAAICAIAHEADALAVVDNTWATPVLQLPLEIGADAVMHSATKYIGGHSDLMAGVVIVPNASPLGRPLRMVQKHKGSVAAPFDCWLALRGLQTLPVRMRAHCEGAQKVAEALASHPRVEKVLFPGLQTDPGHDLATRQMSHYGAMLSFIVEGGADAAMAVAGRLKIVVRATSLGGTHSLIEHRASVEGAKSKAPGGLLRISVGLEHPQDIIDDLMQALGETYKAGVQ</sequence>
<gene>
    <name evidence="5" type="ORF">NKI33_05145</name>
</gene>
<dbReference type="Proteomes" id="UP001464387">
    <property type="component" value="Unassembled WGS sequence"/>
</dbReference>
<dbReference type="InterPro" id="IPR000277">
    <property type="entry name" value="Cys/Met-Metab_PyrdxlP-dep_enz"/>
</dbReference>
<comment type="caution">
    <text evidence="5">The sequence shown here is derived from an EMBL/GenBank/DDBJ whole genome shotgun (WGS) entry which is preliminary data.</text>
</comment>
<evidence type="ECO:0000256" key="2">
    <source>
        <dbReference type="ARBA" id="ARBA00009077"/>
    </source>
</evidence>
<dbReference type="Pfam" id="PF01053">
    <property type="entry name" value="Cys_Met_Meta_PP"/>
    <property type="match status" value="1"/>
</dbReference>
<dbReference type="GO" id="GO:0008483">
    <property type="term" value="F:transaminase activity"/>
    <property type="evidence" value="ECO:0007669"/>
    <property type="project" value="UniProtKB-KW"/>
</dbReference>
<evidence type="ECO:0000256" key="1">
    <source>
        <dbReference type="ARBA" id="ARBA00001933"/>
    </source>
</evidence>
<dbReference type="Gene3D" id="3.40.640.10">
    <property type="entry name" value="Type I PLP-dependent aspartate aminotransferase-like (Major domain)"/>
    <property type="match status" value="1"/>
</dbReference>
<keyword evidence="5" id="KW-0808">Transferase</keyword>